<accession>A0ABX5Q1T2</accession>
<dbReference type="InterPro" id="IPR013783">
    <property type="entry name" value="Ig-like_fold"/>
</dbReference>
<feature type="domain" description="GOLD" evidence="4">
    <location>
        <begin position="203"/>
        <end position="316"/>
    </location>
</feature>
<dbReference type="InterPro" id="IPR002502">
    <property type="entry name" value="Amidase_domain"/>
</dbReference>
<dbReference type="SMART" id="SM00701">
    <property type="entry name" value="PGRP"/>
    <property type="match status" value="1"/>
</dbReference>
<reference evidence="5 6" key="1">
    <citation type="submission" date="2018-06" db="EMBL/GenBank/DDBJ databases">
        <title>Genomic Encyclopedia of Archaeal and Bacterial Type Strains, Phase II (KMG-II): from individual species to whole genera.</title>
        <authorList>
            <person name="Goeker M."/>
        </authorList>
    </citation>
    <scope>NUCLEOTIDE SEQUENCE [LARGE SCALE GENOMIC DNA]</scope>
    <source>
        <strain evidence="5 6">DSM 17205</strain>
    </source>
</reference>
<dbReference type="EMBL" id="QKZR01000001">
    <property type="protein sequence ID" value="PZX43906.1"/>
    <property type="molecule type" value="Genomic_DNA"/>
</dbReference>
<protein>
    <submittedName>
        <fullName evidence="5">Secreted protein (Por secretion system target)</fullName>
    </submittedName>
</protein>
<dbReference type="PANTHER" id="PTHR11022">
    <property type="entry name" value="PEPTIDOGLYCAN RECOGNITION PROTEIN"/>
    <property type="match status" value="1"/>
</dbReference>
<evidence type="ECO:0000256" key="1">
    <source>
        <dbReference type="ARBA" id="ARBA00007553"/>
    </source>
</evidence>
<dbReference type="Pfam" id="PF18962">
    <property type="entry name" value="Por_Secre_tail"/>
    <property type="match status" value="1"/>
</dbReference>
<dbReference type="Pfam" id="PF01510">
    <property type="entry name" value="Amidase_2"/>
    <property type="match status" value="1"/>
</dbReference>
<dbReference type="Pfam" id="PF07705">
    <property type="entry name" value="CARDB"/>
    <property type="match status" value="1"/>
</dbReference>
<organism evidence="5 6">
    <name type="scientific">Nonlabens dokdonensis</name>
    <dbReference type="NCBI Taxonomy" id="328515"/>
    <lineage>
        <taxon>Bacteria</taxon>
        <taxon>Pseudomonadati</taxon>
        <taxon>Bacteroidota</taxon>
        <taxon>Flavobacteriia</taxon>
        <taxon>Flavobacteriales</taxon>
        <taxon>Flavobacteriaceae</taxon>
        <taxon>Nonlabens</taxon>
    </lineage>
</organism>
<evidence type="ECO:0000313" key="6">
    <source>
        <dbReference type="Proteomes" id="UP000248584"/>
    </source>
</evidence>
<dbReference type="NCBIfam" id="TIGR04183">
    <property type="entry name" value="Por_Secre_tail"/>
    <property type="match status" value="1"/>
</dbReference>
<evidence type="ECO:0000259" key="4">
    <source>
        <dbReference type="PROSITE" id="PS50866"/>
    </source>
</evidence>
<sequence length="779" mass="84966">MKKILLIIIFLIINICAANCPQPNFCNRPCWDPSNTHPTQNNPTFTSPTHVIIHHTGDATVFPPTTDFAQVVRFYWDLHVNTNGWSDIGYNWLIDRNGIIYEGRGDGILGAHFSGQNTGTTGIALIGNFGLEQPSSAALNSLQDLLAWESDDKNISINGSSLHNASGLVLNHISGHRDGGSTVCPGNNLYNLLPSIRTNVSNDPCFNSSTNNSDLVIENMYTVPSNPQVGQSVDLFVEIKNVGTVTANSLSWDYEIDGQFIDDDTHSSLAPNATHIESENNYTFTSAGSYNYCVFIDADVNEVNTANNSFCIQVNVTGTQNNEDIFLTNLSVNPLTISPGNDVTAQVTMNYTGNQNLAALPNFDLEYYLSTDCNLDNNDILLDDDVSSIASDDPDDDESAVLTIPSGTPSGTYFILFYADSDEELSENDENNNIRCIQLTVSGMQGGEDIFLTNSSVSSNTLNEGQYFEASTVMNYNGSQLDSNLPNFKLEYILSADCLVNNNDIYLGDDTSTIGSDDPNDPESIDVQIPVGTPAGQYNLLFYADADNDLVEGNESNNVDCVVITVTNNPPTEDIFLTNLSLSSTTMASGTDITALARINYTGNTLDTYLPAFDLNIYLSSDCIIDTSDVLLEDPSAQIGSDDPFADENETITIPQGTPDGNYLILFYADADDELYESDEFNNVQCIQITVDNTLSNEEIEQNKIVIYPNPTTGILKVESGNQLKSYQLFNLAGQLIMQDDISNSQSQSIDISSVVKGVYLIKLLGQNGAINTFRIIKK</sequence>
<dbReference type="RefSeq" id="WP_015361739.1">
    <property type="nucleotide sequence ID" value="NZ_QKZR01000001.1"/>
</dbReference>
<dbReference type="SMART" id="SM00644">
    <property type="entry name" value="Ami_2"/>
    <property type="match status" value="1"/>
</dbReference>
<comment type="similarity">
    <text evidence="1">Belongs to the N-acetylmuramoyl-L-alanine amidase 2 family.</text>
</comment>
<evidence type="ECO:0000256" key="3">
    <source>
        <dbReference type="SAM" id="SignalP"/>
    </source>
</evidence>
<dbReference type="Gene3D" id="2.60.40.10">
    <property type="entry name" value="Immunoglobulins"/>
    <property type="match status" value="4"/>
</dbReference>
<evidence type="ECO:0000313" key="5">
    <source>
        <dbReference type="EMBL" id="PZX43906.1"/>
    </source>
</evidence>
<dbReference type="InterPro" id="IPR026444">
    <property type="entry name" value="Secre_tail"/>
</dbReference>
<feature type="signal peptide" evidence="3">
    <location>
        <begin position="1"/>
        <end position="18"/>
    </location>
</feature>
<dbReference type="CDD" id="cd06583">
    <property type="entry name" value="PGRP"/>
    <property type="match status" value="1"/>
</dbReference>
<name>A0ABX5Q1T2_9FLAO</name>
<dbReference type="SUPFAM" id="SSF55846">
    <property type="entry name" value="N-acetylmuramoyl-L-alanine amidase-like"/>
    <property type="match status" value="1"/>
</dbReference>
<keyword evidence="6" id="KW-1185">Reference proteome</keyword>
<dbReference type="InterPro" id="IPR006619">
    <property type="entry name" value="PGRP_domain_met/bac"/>
</dbReference>
<dbReference type="PANTHER" id="PTHR11022:SF41">
    <property type="entry name" value="PEPTIDOGLYCAN-RECOGNITION PROTEIN LC-RELATED"/>
    <property type="match status" value="1"/>
</dbReference>
<evidence type="ECO:0000256" key="2">
    <source>
        <dbReference type="ARBA" id="ARBA00022729"/>
    </source>
</evidence>
<dbReference type="InterPro" id="IPR009038">
    <property type="entry name" value="GOLD_dom"/>
</dbReference>
<dbReference type="PROSITE" id="PS50866">
    <property type="entry name" value="GOLD"/>
    <property type="match status" value="1"/>
</dbReference>
<feature type="chain" id="PRO_5046601444" evidence="3">
    <location>
        <begin position="19"/>
        <end position="779"/>
    </location>
</feature>
<dbReference type="Proteomes" id="UP000248584">
    <property type="component" value="Unassembled WGS sequence"/>
</dbReference>
<comment type="caution">
    <text evidence="5">The sequence shown here is derived from an EMBL/GenBank/DDBJ whole genome shotgun (WGS) entry which is preliminary data.</text>
</comment>
<gene>
    <name evidence="5" type="ORF">LX97_00911</name>
</gene>
<dbReference type="InterPro" id="IPR036505">
    <property type="entry name" value="Amidase/PGRP_sf"/>
</dbReference>
<keyword evidence="2 3" id="KW-0732">Signal</keyword>
<dbReference type="InterPro" id="IPR011635">
    <property type="entry name" value="CARDB"/>
</dbReference>
<dbReference type="InterPro" id="IPR015510">
    <property type="entry name" value="PGRP"/>
</dbReference>
<proteinExistence type="inferred from homology"/>
<dbReference type="Gene3D" id="3.40.80.10">
    <property type="entry name" value="Peptidoglycan recognition protein-like"/>
    <property type="match status" value="1"/>
</dbReference>